<dbReference type="GeneID" id="25985264"/>
<dbReference type="KEGG" id="tasa:A1Q1_01750"/>
<dbReference type="EMBL" id="ALBS01000178">
    <property type="protein sequence ID" value="EJT49101.1"/>
    <property type="molecule type" value="Genomic_DNA"/>
</dbReference>
<gene>
    <name evidence="1" type="ORF">A1Q1_01750</name>
</gene>
<evidence type="ECO:0000313" key="1">
    <source>
        <dbReference type="EMBL" id="EJT49101.1"/>
    </source>
</evidence>
<proteinExistence type="predicted"/>
<dbReference type="VEuPathDB" id="FungiDB:A1Q1_01750"/>
<evidence type="ECO:0000313" key="2">
    <source>
        <dbReference type="Proteomes" id="UP000002748"/>
    </source>
</evidence>
<dbReference type="HOGENOM" id="CLU_2265590_0_0_1"/>
<sequence>MSGELPTLLRYGELRGRQTSVQWTGSLAASEVYPDLHRSPRVRTLGSPLSAETMPNVAMPLCAAPAEIGCGRALRAVARAASAHYESVTDFDVPCSAELQDRG</sequence>
<name>J5T4E4_TRIAS</name>
<comment type="caution">
    <text evidence="1">The sequence shown here is derived from an EMBL/GenBank/DDBJ whole genome shotgun (WGS) entry which is preliminary data.</text>
</comment>
<dbReference type="RefSeq" id="XP_014180264.1">
    <property type="nucleotide sequence ID" value="XM_014324789.1"/>
</dbReference>
<reference evidence="1 2" key="1">
    <citation type="journal article" date="2012" name="Eukaryot. Cell">
        <title>Draft genome sequence of CBS 2479, the standard type strain of Trichosporon asahii.</title>
        <authorList>
            <person name="Yang R.Y."/>
            <person name="Li H.T."/>
            <person name="Zhu H."/>
            <person name="Zhou G.P."/>
            <person name="Wang M."/>
            <person name="Wang L."/>
        </authorList>
    </citation>
    <scope>NUCLEOTIDE SEQUENCE [LARGE SCALE GENOMIC DNA]</scope>
    <source>
        <strain evidence="2">ATCC 90039 / CBS 2479 / JCM 2466 / KCTC 7840 / NCYC 2677 / UAMH 7654</strain>
    </source>
</reference>
<protein>
    <submittedName>
        <fullName evidence="1">Uncharacterized protein</fullName>
    </submittedName>
</protein>
<dbReference type="Proteomes" id="UP000002748">
    <property type="component" value="Unassembled WGS sequence"/>
</dbReference>
<accession>J5T4E4</accession>
<dbReference type="AlphaFoldDB" id="J5T4E4"/>
<organism evidence="1 2">
    <name type="scientific">Trichosporon asahii var. asahii (strain ATCC 90039 / CBS 2479 / JCM 2466 / KCTC 7840 / NBRC 103889/ NCYC 2677 / UAMH 7654)</name>
    <name type="common">Yeast</name>
    <dbReference type="NCBI Taxonomy" id="1186058"/>
    <lineage>
        <taxon>Eukaryota</taxon>
        <taxon>Fungi</taxon>
        <taxon>Dikarya</taxon>
        <taxon>Basidiomycota</taxon>
        <taxon>Agaricomycotina</taxon>
        <taxon>Tremellomycetes</taxon>
        <taxon>Trichosporonales</taxon>
        <taxon>Trichosporonaceae</taxon>
        <taxon>Trichosporon</taxon>
    </lineage>
</organism>